<keyword evidence="4" id="KW-1185">Reference proteome</keyword>
<dbReference type="PANTHER" id="PTHR38340">
    <property type="entry name" value="S-LAYER PROTEIN"/>
    <property type="match status" value="1"/>
</dbReference>
<dbReference type="InterPro" id="IPR001343">
    <property type="entry name" value="Hemolysn_Ca-bd"/>
</dbReference>
<dbReference type="STRING" id="299262.BWR18_08345"/>
<dbReference type="PANTHER" id="PTHR38340:SF1">
    <property type="entry name" value="S-LAYER PROTEIN"/>
    <property type="match status" value="1"/>
</dbReference>
<dbReference type="GO" id="GO:0005509">
    <property type="term" value="F:calcium ion binding"/>
    <property type="evidence" value="ECO:0007669"/>
    <property type="project" value="InterPro"/>
</dbReference>
<name>A0A1P8MUS7_9RHOB</name>
<evidence type="ECO:0000313" key="3">
    <source>
        <dbReference type="EMBL" id="APX11689.1"/>
    </source>
</evidence>
<protein>
    <recommendedName>
        <fullName evidence="5">Calcium-binding protein</fullName>
    </recommendedName>
</protein>
<comment type="subcellular location">
    <subcellularLocation>
        <location evidence="1">Secreted</location>
    </subcellularLocation>
</comment>
<gene>
    <name evidence="3" type="ORF">BWR18_08345</name>
</gene>
<dbReference type="Pfam" id="PF00353">
    <property type="entry name" value="HemolysinCabind"/>
    <property type="match status" value="6"/>
</dbReference>
<evidence type="ECO:0000256" key="1">
    <source>
        <dbReference type="ARBA" id="ARBA00004613"/>
    </source>
</evidence>
<proteinExistence type="predicted"/>
<dbReference type="InterPro" id="IPR050557">
    <property type="entry name" value="RTX_toxin/Mannuronan_C5-epim"/>
</dbReference>
<evidence type="ECO:0000313" key="4">
    <source>
        <dbReference type="Proteomes" id="UP000186336"/>
    </source>
</evidence>
<evidence type="ECO:0000256" key="2">
    <source>
        <dbReference type="ARBA" id="ARBA00022525"/>
    </source>
</evidence>
<reference evidence="3 4" key="1">
    <citation type="submission" date="2017-01" db="EMBL/GenBank/DDBJ databases">
        <title>Complete genome of Tateyamaria omphalii DOK1-4 isolated from seawater in Dokdo.</title>
        <authorList>
            <person name="Kim J.H."/>
            <person name="Chi W.-J."/>
        </authorList>
    </citation>
    <scope>NUCLEOTIDE SEQUENCE [LARGE SCALE GENOMIC DNA]</scope>
    <source>
        <strain evidence="3 4">DOK1-4</strain>
    </source>
</reference>
<dbReference type="AlphaFoldDB" id="A0A1P8MUS7"/>
<evidence type="ECO:0008006" key="5">
    <source>
        <dbReference type="Google" id="ProtNLM"/>
    </source>
</evidence>
<dbReference type="OrthoDB" id="7801966at2"/>
<dbReference type="SUPFAM" id="SSF51120">
    <property type="entry name" value="beta-Roll"/>
    <property type="match status" value="4"/>
</dbReference>
<dbReference type="GO" id="GO:0005576">
    <property type="term" value="C:extracellular region"/>
    <property type="evidence" value="ECO:0007669"/>
    <property type="project" value="UniProtKB-SubCell"/>
</dbReference>
<accession>A0A1P8MUS7</accession>
<sequence>MLFLLSLFPALLTSGLVTDDDAEDQVSAAEDEDGELLIGTIGDDNITGGEGDDDIIGLLGNDTLDGGPGGNDIIQGLNGDDLIIGGEGNDAMQGRGDNDTVQGFSGDDWVDGNDGADLVRGGGGSDVVIGGQGEDIVDGRSGDDVVIGGELNADPLSNSELRVLRDGGTIDDIFADQTPPIAEVRDDGAADQLFGGRGSDLLLMGAGDTAEGGSEIDAFAVIADAAEGELGPATITDFDSPEGESIALYFRADETVNEDLITVTDDGEDALVSYDGEVLARVTGAAGTLTADDIGVLQPEDPSTTPVIDGTEGPDVLGGTAADEIINALGGNDNVEGGAGDDTISGGDGSDIVQGQAGFDVITGNADNDLLQGRGGDDTLSGNKGFDWVDGNDGDDKVNGGLQADTVIGGSGSDLLSGGEGNDVVVGGELLADPLSTSALEAIRDGATLDVALPGVEIGETLTIADDGFSDTLDGGNGSDLLVAGTMDSATGGAGEDTFAILGSTDQVGTTQIQDYVAGEDQIIIVDTDGSETPVVTVQTDGENALVFLNGTEVAVVFNAASTLTSADIAVTGVLATELFDANL</sequence>
<dbReference type="KEGG" id="tom:BWR18_08345"/>
<dbReference type="Gene3D" id="2.150.10.10">
    <property type="entry name" value="Serralysin-like metalloprotease, C-terminal"/>
    <property type="match status" value="5"/>
</dbReference>
<dbReference type="PRINTS" id="PR00313">
    <property type="entry name" value="CABNDNGRPT"/>
</dbReference>
<keyword evidence="2" id="KW-0964">Secreted</keyword>
<dbReference type="RefSeq" id="WP_076627550.1">
    <property type="nucleotide sequence ID" value="NZ_CP019312.1"/>
</dbReference>
<dbReference type="InterPro" id="IPR011049">
    <property type="entry name" value="Serralysin-like_metalloprot_C"/>
</dbReference>
<dbReference type="Proteomes" id="UP000186336">
    <property type="component" value="Chromosome"/>
</dbReference>
<dbReference type="EMBL" id="CP019312">
    <property type="protein sequence ID" value="APX11689.1"/>
    <property type="molecule type" value="Genomic_DNA"/>
</dbReference>
<organism evidence="3 4">
    <name type="scientific">Tateyamaria omphalii</name>
    <dbReference type="NCBI Taxonomy" id="299262"/>
    <lineage>
        <taxon>Bacteria</taxon>
        <taxon>Pseudomonadati</taxon>
        <taxon>Pseudomonadota</taxon>
        <taxon>Alphaproteobacteria</taxon>
        <taxon>Rhodobacterales</taxon>
        <taxon>Roseobacteraceae</taxon>
        <taxon>Tateyamaria</taxon>
    </lineage>
</organism>